<sequence length="808" mass="91624">MLPAAAATDGRIRSYEEFARVHAYLLAAAGVPPSLHKRLYRKLADEVFDGGEVFSVEPCEGGRQRRLGLASEDPLGKESDVFLVDHAWSFRLPDALKQLREVPGLAERMAALMCVDLDRKIETEESDEQDGEKNGSLEHVLQVVETERARVQERGTDSAAWLELEELGIDDDMLVTLDLSAKFPNLVALNLWGNRLQDTEKVMQEIRKCPKLKALWLNDNPVLGKGIDKAVLDSLSGLEIYNSRFTSKAGEWALSFCADIVGADNPCSSVESTLLDSIATIDLSDRCIHKLPEAFSPSKLPSLSKLNIRGNPVDQISGDDLLKLLSQFTQLQELEVDIPGPLGNSAISILESLPNLSLLNGVNSSSIIESGKHIVDSALQPRLPEWSPEESLAERVIGAMWLYLMTYRLADEEKIDETPVWYVMDELGSAMRHSDIPNFRIAPFLFMPEGKLASAIRRCQEQLQSNSICSSTKIKETPSTKSVRPSDGRALRVYTDIPHVEEFLTRPEFVLTTDPKEADIIWVSMQVDSEVKKAIGLTDQQYTNQFPFEACLVMKHHLAETIHKAWGSPEWLQPTYNLETHLSQLIGDYCMRKRDGLDNLWIMKPWNMARTIDTTVTDDLSAIIRLMETGPKICQKYIERPVLFQGRKFDLRYIVLVRSIRPLEIFLSDVFWVRLANNQYTLEKTSFFEYETHFTVMNYIGRMNHMNTPEFVKEFEKEHQVKWLEIHESIRSMIRCVFESAAAVHPEMQNPFSRAIYGVDVMLDNRFKPKILEGMLTGSNSWIKTLHTSIKRNIAQAQVQEQHVLKAS</sequence>
<dbReference type="PANTHER" id="PTHR46088:SF1">
    <property type="entry name" value="TUBULIN--TYROSINE LIGASE-LIKE PROTEIN 12"/>
    <property type="match status" value="1"/>
</dbReference>
<dbReference type="Proteomes" id="UP000275267">
    <property type="component" value="Unassembled WGS sequence"/>
</dbReference>
<dbReference type="AlphaFoldDB" id="A0A3L6S5W6"/>
<dbReference type="Pfam" id="PF03133">
    <property type="entry name" value="TTL"/>
    <property type="match status" value="1"/>
</dbReference>
<gene>
    <name evidence="2" type="ORF">C2845_PM02G35750</name>
</gene>
<keyword evidence="3" id="KW-1185">Reference proteome</keyword>
<dbReference type="GO" id="GO:0005737">
    <property type="term" value="C:cytoplasm"/>
    <property type="evidence" value="ECO:0007669"/>
    <property type="project" value="TreeGrafter"/>
</dbReference>
<evidence type="ECO:0000313" key="3">
    <source>
        <dbReference type="Proteomes" id="UP000275267"/>
    </source>
</evidence>
<accession>A0A3L6S5W6</accession>
<proteinExistence type="predicted"/>
<comment type="caution">
    <text evidence="2">The sequence shown here is derived from an EMBL/GenBank/DDBJ whole genome shotgun (WGS) entry which is preliminary data.</text>
</comment>
<feature type="domain" description="Tubulin--tyrosine ligase-like protein 12 SET-like" evidence="1">
    <location>
        <begin position="388"/>
        <end position="455"/>
    </location>
</feature>
<dbReference type="SUPFAM" id="SSF52047">
    <property type="entry name" value="RNI-like"/>
    <property type="match status" value="1"/>
</dbReference>
<feature type="domain" description="Tubulin--tyrosine ligase-like protein 12 SET-like" evidence="1">
    <location>
        <begin position="78"/>
        <end position="125"/>
    </location>
</feature>
<reference evidence="3" key="1">
    <citation type="journal article" date="2019" name="Nat. Commun.">
        <title>The genome of broomcorn millet.</title>
        <authorList>
            <person name="Zou C."/>
            <person name="Miki D."/>
            <person name="Li D."/>
            <person name="Tang Q."/>
            <person name="Xiao L."/>
            <person name="Rajput S."/>
            <person name="Deng P."/>
            <person name="Jia W."/>
            <person name="Huang R."/>
            <person name="Zhang M."/>
            <person name="Sun Y."/>
            <person name="Hu J."/>
            <person name="Fu X."/>
            <person name="Schnable P.S."/>
            <person name="Li F."/>
            <person name="Zhang H."/>
            <person name="Feng B."/>
            <person name="Zhu X."/>
            <person name="Liu R."/>
            <person name="Schnable J.C."/>
            <person name="Zhu J.-K."/>
            <person name="Zhang H."/>
        </authorList>
    </citation>
    <scope>NUCLEOTIDE SEQUENCE [LARGE SCALE GENOMIC DNA]</scope>
</reference>
<name>A0A3L6S5W6_PANMI</name>
<dbReference type="STRING" id="4540.A0A3L6S5W6"/>
<dbReference type="OrthoDB" id="202825at2759"/>
<dbReference type="Gene3D" id="3.80.10.10">
    <property type="entry name" value="Ribonuclease Inhibitor"/>
    <property type="match status" value="2"/>
</dbReference>
<organism evidence="2 3">
    <name type="scientific">Panicum miliaceum</name>
    <name type="common">Proso millet</name>
    <name type="synonym">Broomcorn millet</name>
    <dbReference type="NCBI Taxonomy" id="4540"/>
    <lineage>
        <taxon>Eukaryota</taxon>
        <taxon>Viridiplantae</taxon>
        <taxon>Streptophyta</taxon>
        <taxon>Embryophyta</taxon>
        <taxon>Tracheophyta</taxon>
        <taxon>Spermatophyta</taxon>
        <taxon>Magnoliopsida</taxon>
        <taxon>Liliopsida</taxon>
        <taxon>Poales</taxon>
        <taxon>Poaceae</taxon>
        <taxon>PACMAD clade</taxon>
        <taxon>Panicoideae</taxon>
        <taxon>Panicodae</taxon>
        <taxon>Paniceae</taxon>
        <taxon>Panicinae</taxon>
        <taxon>Panicum</taxon>
        <taxon>Panicum sect. Panicum</taxon>
    </lineage>
</organism>
<protein>
    <submittedName>
        <fullName evidence="2">Tubulin--tyrosine ligase-like protein 12 isoform X2</fullName>
    </submittedName>
</protein>
<dbReference type="EMBL" id="PQIB02000005">
    <property type="protein sequence ID" value="RLN15999.1"/>
    <property type="molecule type" value="Genomic_DNA"/>
</dbReference>
<dbReference type="InterPro" id="IPR027749">
    <property type="entry name" value="TTLL12"/>
</dbReference>
<dbReference type="InterPro" id="IPR004344">
    <property type="entry name" value="TTL/TTLL_fam"/>
</dbReference>
<dbReference type="InterPro" id="IPR057954">
    <property type="entry name" value="SET_TTL12"/>
</dbReference>
<dbReference type="GO" id="GO:0016874">
    <property type="term" value="F:ligase activity"/>
    <property type="evidence" value="ECO:0007669"/>
    <property type="project" value="UniProtKB-KW"/>
</dbReference>
<dbReference type="PROSITE" id="PS51221">
    <property type="entry name" value="TTL"/>
    <property type="match status" value="1"/>
</dbReference>
<evidence type="ECO:0000259" key="1">
    <source>
        <dbReference type="Pfam" id="PF25556"/>
    </source>
</evidence>
<dbReference type="Pfam" id="PF25556">
    <property type="entry name" value="SET_TTL"/>
    <property type="match status" value="2"/>
</dbReference>
<dbReference type="Gene3D" id="3.30.470.20">
    <property type="entry name" value="ATP-grasp fold, B domain"/>
    <property type="match status" value="1"/>
</dbReference>
<evidence type="ECO:0000313" key="2">
    <source>
        <dbReference type="EMBL" id="RLN15999.1"/>
    </source>
</evidence>
<dbReference type="InterPro" id="IPR032675">
    <property type="entry name" value="LRR_dom_sf"/>
</dbReference>
<dbReference type="PANTHER" id="PTHR46088">
    <property type="entry name" value="TUBULIN--TYROSINE LIGASE-LIKE PROTEIN 12"/>
    <property type="match status" value="1"/>
</dbReference>